<name>A0ACC4DBZ3_PURLI</name>
<protein>
    <submittedName>
        <fullName evidence="1">Uncharacterized protein</fullName>
    </submittedName>
</protein>
<dbReference type="Proteomes" id="UP001638806">
    <property type="component" value="Unassembled WGS sequence"/>
</dbReference>
<proteinExistence type="predicted"/>
<evidence type="ECO:0000313" key="1">
    <source>
        <dbReference type="EMBL" id="KAL3953667.1"/>
    </source>
</evidence>
<evidence type="ECO:0000313" key="2">
    <source>
        <dbReference type="Proteomes" id="UP001638806"/>
    </source>
</evidence>
<reference evidence="1" key="1">
    <citation type="submission" date="2024-12" db="EMBL/GenBank/DDBJ databases">
        <title>Comparative genomics and development of molecular markers within Purpureocillium lilacinum and among Purpureocillium species.</title>
        <authorList>
            <person name="Yeh Z.-Y."/>
            <person name="Ni N.-T."/>
            <person name="Lo P.-H."/>
            <person name="Mushyakhwo K."/>
            <person name="Lin C.-F."/>
            <person name="Nai Y.-S."/>
        </authorList>
    </citation>
    <scope>NUCLEOTIDE SEQUENCE</scope>
    <source>
        <strain evidence="1">NCHU-NPUST-175</strain>
    </source>
</reference>
<dbReference type="EMBL" id="JBGNUJ010000011">
    <property type="protein sequence ID" value="KAL3953667.1"/>
    <property type="molecule type" value="Genomic_DNA"/>
</dbReference>
<accession>A0ACC4DBZ3</accession>
<comment type="caution">
    <text evidence="1">The sequence shown here is derived from an EMBL/GenBank/DDBJ whole genome shotgun (WGS) entry which is preliminary data.</text>
</comment>
<organism evidence="1 2">
    <name type="scientific">Purpureocillium lilacinum</name>
    <name type="common">Paecilomyces lilacinus</name>
    <dbReference type="NCBI Taxonomy" id="33203"/>
    <lineage>
        <taxon>Eukaryota</taxon>
        <taxon>Fungi</taxon>
        <taxon>Dikarya</taxon>
        <taxon>Ascomycota</taxon>
        <taxon>Pezizomycotina</taxon>
        <taxon>Sordariomycetes</taxon>
        <taxon>Hypocreomycetidae</taxon>
        <taxon>Hypocreales</taxon>
        <taxon>Ophiocordycipitaceae</taxon>
        <taxon>Purpureocillium</taxon>
    </lineage>
</organism>
<sequence>MRRRRCQPPPTTASGHPRGGSSCVQQQAGSPATWMMDAAGGALAAHQSLSPLPFRSSRAVAVQLARARSEPPVTWCQCRRPATSHDAAAPDTPGGAASGVIWLQLSRGRAEARAEEEGGNSTRWARWASRMASSV</sequence>
<gene>
    <name evidence="1" type="ORF">ACCO45_011623</name>
</gene>
<keyword evidence="2" id="KW-1185">Reference proteome</keyword>